<dbReference type="Proteomes" id="UP000011761">
    <property type="component" value="Unassembled WGS sequence"/>
</dbReference>
<feature type="chain" id="PRO_5004021503" evidence="1">
    <location>
        <begin position="21"/>
        <end position="171"/>
    </location>
</feature>
<dbReference type="GeneID" id="19116299"/>
<reference evidence="2 3" key="1">
    <citation type="journal article" date="2012" name="PLoS Pathog.">
        <title>Diverse lifestyles and strategies of plant pathogenesis encoded in the genomes of eighteen Dothideomycetes fungi.</title>
        <authorList>
            <person name="Ohm R.A."/>
            <person name="Feau N."/>
            <person name="Henrissat B."/>
            <person name="Schoch C.L."/>
            <person name="Horwitz B.A."/>
            <person name="Barry K.W."/>
            <person name="Condon B.J."/>
            <person name="Copeland A.C."/>
            <person name="Dhillon B."/>
            <person name="Glaser F."/>
            <person name="Hesse C.N."/>
            <person name="Kosti I."/>
            <person name="LaButti K."/>
            <person name="Lindquist E.A."/>
            <person name="Lucas S."/>
            <person name="Salamov A.A."/>
            <person name="Bradshaw R.E."/>
            <person name="Ciuffetti L."/>
            <person name="Hamelin R.C."/>
            <person name="Kema G.H.J."/>
            <person name="Lawrence C."/>
            <person name="Scott J.A."/>
            <person name="Spatafora J.W."/>
            <person name="Turgeon B.G."/>
            <person name="de Wit P.J.G.M."/>
            <person name="Zhong S."/>
            <person name="Goodwin S.B."/>
            <person name="Grigoriev I.V."/>
        </authorList>
    </citation>
    <scope>NUCLEOTIDE SEQUENCE [LARGE SCALE GENOMIC DNA]</scope>
    <source>
        <strain evidence="2 3">UAMH 10762</strain>
    </source>
</reference>
<dbReference type="RefSeq" id="XP_007674614.1">
    <property type="nucleotide sequence ID" value="XM_007676424.1"/>
</dbReference>
<evidence type="ECO:0000313" key="2">
    <source>
        <dbReference type="EMBL" id="EMC98433.1"/>
    </source>
</evidence>
<dbReference type="HOGENOM" id="CLU_062260_1_0_1"/>
<keyword evidence="3" id="KW-1185">Reference proteome</keyword>
<dbReference type="OrthoDB" id="3223416at2759"/>
<keyword evidence="1" id="KW-0732">Signal</keyword>
<accession>M2N3A2</accession>
<name>M2N3A2_BAUPA</name>
<gene>
    <name evidence="2" type="ORF">BAUCODRAFT_66656</name>
</gene>
<proteinExistence type="predicted"/>
<dbReference type="OMA" id="NIQTIAW"/>
<protein>
    <submittedName>
        <fullName evidence="2">Uncharacterized protein</fullName>
    </submittedName>
</protein>
<sequence length="171" mass="17753">MGLLRTSLFVGLLVPAFVRSQGLNISAIGTSNNVSTLECWNLAAPAYIAAGASNYPIGDSQGNFVGVIPPTTYIGQAFARQVQYSIFLSGLAYITVPEGCGNSSTSQAYFHTGDILIATDMHNVSSSGHFIEFPSAADTVIAQFPVAGNSVPAHTVLHAGRCSKIDVAAAT</sequence>
<dbReference type="eggNOG" id="ENOG502SUKK">
    <property type="taxonomic scope" value="Eukaryota"/>
</dbReference>
<feature type="signal peptide" evidence="1">
    <location>
        <begin position="1"/>
        <end position="20"/>
    </location>
</feature>
<evidence type="ECO:0000256" key="1">
    <source>
        <dbReference type="SAM" id="SignalP"/>
    </source>
</evidence>
<dbReference type="EMBL" id="KB445553">
    <property type="protein sequence ID" value="EMC98433.1"/>
    <property type="molecule type" value="Genomic_DNA"/>
</dbReference>
<dbReference type="KEGG" id="bcom:BAUCODRAFT_66656"/>
<evidence type="ECO:0000313" key="3">
    <source>
        <dbReference type="Proteomes" id="UP000011761"/>
    </source>
</evidence>
<organism evidence="2 3">
    <name type="scientific">Baudoinia panamericana (strain UAMH 10762)</name>
    <name type="common">Angels' share fungus</name>
    <name type="synonym">Baudoinia compniacensis (strain UAMH 10762)</name>
    <dbReference type="NCBI Taxonomy" id="717646"/>
    <lineage>
        <taxon>Eukaryota</taxon>
        <taxon>Fungi</taxon>
        <taxon>Dikarya</taxon>
        <taxon>Ascomycota</taxon>
        <taxon>Pezizomycotina</taxon>
        <taxon>Dothideomycetes</taxon>
        <taxon>Dothideomycetidae</taxon>
        <taxon>Mycosphaerellales</taxon>
        <taxon>Teratosphaeriaceae</taxon>
        <taxon>Baudoinia</taxon>
    </lineage>
</organism>
<dbReference type="AlphaFoldDB" id="M2N3A2"/>